<evidence type="ECO:0000313" key="5">
    <source>
        <dbReference type="EMBL" id="GEN81004.1"/>
    </source>
</evidence>
<gene>
    <name evidence="5" type="ORF">AFE02nite_27380</name>
</gene>
<dbReference type="PROSITE" id="PS51831">
    <property type="entry name" value="HD"/>
    <property type="match status" value="1"/>
</dbReference>
<dbReference type="InterPro" id="IPR052020">
    <property type="entry name" value="Cyclic_di-GMP/3'3'-cGAMP_PDE"/>
</dbReference>
<comment type="caution">
    <text evidence="5">The sequence shown here is derived from an EMBL/GenBank/DDBJ whole genome shotgun (WGS) entry which is preliminary data.</text>
</comment>
<feature type="compositionally biased region" description="Gly residues" evidence="1">
    <location>
        <begin position="451"/>
        <end position="460"/>
    </location>
</feature>
<reference evidence="5 6" key="1">
    <citation type="submission" date="2019-07" db="EMBL/GenBank/DDBJ databases">
        <title>Whole genome shotgun sequence of Actinotalea fermentans NBRC 105374.</title>
        <authorList>
            <person name="Hosoyama A."/>
            <person name="Uohara A."/>
            <person name="Ohji S."/>
            <person name="Ichikawa N."/>
        </authorList>
    </citation>
    <scope>NUCLEOTIDE SEQUENCE [LARGE SCALE GENOMIC DNA]</scope>
    <source>
        <strain evidence="5 6">NBRC 105374</strain>
    </source>
</reference>
<keyword evidence="2" id="KW-0812">Transmembrane</keyword>
<dbReference type="SMART" id="SM00471">
    <property type="entry name" value="HDc"/>
    <property type="match status" value="1"/>
</dbReference>
<dbReference type="PANTHER" id="PTHR45228">
    <property type="entry name" value="CYCLIC DI-GMP PHOSPHODIESTERASE TM_0186-RELATED"/>
    <property type="match status" value="1"/>
</dbReference>
<feature type="transmembrane region" description="Helical" evidence="2">
    <location>
        <begin position="59"/>
        <end position="77"/>
    </location>
</feature>
<dbReference type="SUPFAM" id="SSF109604">
    <property type="entry name" value="HD-domain/PDEase-like"/>
    <property type="match status" value="1"/>
</dbReference>
<keyword evidence="2" id="KW-1133">Transmembrane helix</keyword>
<feature type="compositionally biased region" description="Low complexity" evidence="1">
    <location>
        <begin position="461"/>
        <end position="486"/>
    </location>
</feature>
<evidence type="ECO:0000259" key="4">
    <source>
        <dbReference type="PROSITE" id="PS51832"/>
    </source>
</evidence>
<keyword evidence="2" id="KW-0472">Membrane</keyword>
<dbReference type="PANTHER" id="PTHR45228:SF4">
    <property type="entry name" value="LIPOPROTEIN"/>
    <property type="match status" value="1"/>
</dbReference>
<sequence>MASGPTQNYDDPTLVSWRPRPALARALRATLAVLPVGVAAAAGLLAVRFLPPERVGLDPWLWLALEVSVCSALLYAVGRLSRRLLPLATLLRLTLVLPDRVPSRAAAVRRSSSVEGLHARLLLASDDPEPDAALLLELVSALARHDHATFRHSERVQSYAALIGRELGLPAPDVARLGWAALLHDVGKLSVPVGVLNKPARPDADEWAALAGHAAAGGELVAPLARWLGPWAAAIDEHHERWDGAGYPRGLAGEQISLAARIVAVADAYDVITSTRAYKSALPADAARAELARCAGAQFEPAIVRAFLAVGLGELRRVAGPLALVGTLPVVPSLLRTPARALGRATEASSTVAVAAPGVAAAMAMGVGLAVATPALTLPPAADAESVVTEVGAGDGRTGPRAEPGEGALAGEAVEIGEAADAADPAEGADSAEGAEPGDGTEPGDGEAADGTGGSGGDAAGPGAADGDTGAATAADAGSADSATPTPRTAPSLPPTASDQANESATTTGSQPSDAGATSDPTKDRPSAE</sequence>
<dbReference type="InterPro" id="IPR037522">
    <property type="entry name" value="HD_GYP_dom"/>
</dbReference>
<feature type="domain" description="HD" evidence="3">
    <location>
        <begin position="149"/>
        <end position="272"/>
    </location>
</feature>
<evidence type="ECO:0000313" key="6">
    <source>
        <dbReference type="Proteomes" id="UP000321484"/>
    </source>
</evidence>
<evidence type="ECO:0000256" key="2">
    <source>
        <dbReference type="SAM" id="Phobius"/>
    </source>
</evidence>
<feature type="domain" description="HD-GYP" evidence="4">
    <location>
        <begin position="127"/>
        <end position="323"/>
    </location>
</feature>
<protein>
    <submittedName>
        <fullName evidence="5">Uncharacterized protein</fullName>
    </submittedName>
</protein>
<dbReference type="InterPro" id="IPR006674">
    <property type="entry name" value="HD_domain"/>
</dbReference>
<dbReference type="AlphaFoldDB" id="A0A511Z0M2"/>
<organism evidence="5 6">
    <name type="scientific">Actinotalea fermentans</name>
    <dbReference type="NCBI Taxonomy" id="43671"/>
    <lineage>
        <taxon>Bacteria</taxon>
        <taxon>Bacillati</taxon>
        <taxon>Actinomycetota</taxon>
        <taxon>Actinomycetes</taxon>
        <taxon>Micrococcales</taxon>
        <taxon>Cellulomonadaceae</taxon>
        <taxon>Actinotalea</taxon>
    </lineage>
</organism>
<keyword evidence="6" id="KW-1185">Reference proteome</keyword>
<dbReference type="OrthoDB" id="9802066at2"/>
<name>A0A511Z0M2_9CELL</name>
<dbReference type="Gene3D" id="1.10.3210.10">
    <property type="entry name" value="Hypothetical protein af1432"/>
    <property type="match status" value="1"/>
</dbReference>
<dbReference type="PROSITE" id="PS51832">
    <property type="entry name" value="HD_GYP"/>
    <property type="match status" value="1"/>
</dbReference>
<dbReference type="Pfam" id="PF13487">
    <property type="entry name" value="HD_5"/>
    <property type="match status" value="1"/>
</dbReference>
<dbReference type="CDD" id="cd00077">
    <property type="entry name" value="HDc"/>
    <property type="match status" value="1"/>
</dbReference>
<feature type="region of interest" description="Disordered" evidence="1">
    <location>
        <begin position="420"/>
        <end position="529"/>
    </location>
</feature>
<proteinExistence type="predicted"/>
<feature type="compositionally biased region" description="Low complexity" evidence="1">
    <location>
        <begin position="420"/>
        <end position="440"/>
    </location>
</feature>
<dbReference type="InterPro" id="IPR003607">
    <property type="entry name" value="HD/PDEase_dom"/>
</dbReference>
<feature type="transmembrane region" description="Helical" evidence="2">
    <location>
        <begin position="26"/>
        <end position="47"/>
    </location>
</feature>
<feature type="compositionally biased region" description="Polar residues" evidence="1">
    <location>
        <begin position="495"/>
        <end position="513"/>
    </location>
</feature>
<accession>A0A511Z0M2</accession>
<dbReference type="RefSeq" id="WP_146819839.1">
    <property type="nucleotide sequence ID" value="NZ_BJYK01000009.1"/>
</dbReference>
<evidence type="ECO:0000259" key="3">
    <source>
        <dbReference type="PROSITE" id="PS51831"/>
    </source>
</evidence>
<dbReference type="EMBL" id="BJYK01000009">
    <property type="protein sequence ID" value="GEN81004.1"/>
    <property type="molecule type" value="Genomic_DNA"/>
</dbReference>
<dbReference type="Proteomes" id="UP000321484">
    <property type="component" value="Unassembled WGS sequence"/>
</dbReference>
<evidence type="ECO:0000256" key="1">
    <source>
        <dbReference type="SAM" id="MobiDB-lite"/>
    </source>
</evidence>